<dbReference type="PANTHER" id="PTHR43586">
    <property type="entry name" value="CYSTEINE DESULFURASE"/>
    <property type="match status" value="1"/>
</dbReference>
<sequence>MTALSDSELEVLREATRGVRNRVHLNNAGAALMPEPVLSAVVDYLNRESAIGGYEAHAENLDRLESVYDSVGRLVGASREEISLAENATLAWQRAFYSLQFKADDRILTTTTEFAANYVAYLQVGKRTGARVEVIPDDANGVLDPDALENMIDDRVKLISITWLPSNGGLVNPAAAVGRIARAHGIPYLLDACQAVGQMPIDIHELGCDMLTATGRKFLRAPRGTGFLFIGRDFLKTVEPAFIDLIGAPWVASGKYQLRADARRFETWEANYSTRLGLGAAADYALAVGLNRIEARCRNLSTQLRQELAGIAGVVLRDLGENLSAIVSFTLEAMEAREVMRALSSQGINVSVSPPSTTPLDATGRNLPNVVRASPHYYNTSDEISRLASAVRLLAA</sequence>
<keyword evidence="6" id="KW-0808">Transferase</keyword>
<dbReference type="InterPro" id="IPR015421">
    <property type="entry name" value="PyrdxlP-dep_Trfase_major"/>
</dbReference>
<comment type="caution">
    <text evidence="6">The sequence shown here is derived from an EMBL/GenBank/DDBJ whole genome shotgun (WGS) entry which is preliminary data.</text>
</comment>
<gene>
    <name evidence="6" type="ORF">FP026_08285</name>
</gene>
<evidence type="ECO:0000256" key="4">
    <source>
        <dbReference type="RuleBase" id="RU004504"/>
    </source>
</evidence>
<dbReference type="InterPro" id="IPR015424">
    <property type="entry name" value="PyrdxlP-dep_Trfase"/>
</dbReference>
<evidence type="ECO:0000313" key="6">
    <source>
        <dbReference type="EMBL" id="KAA1183086.1"/>
    </source>
</evidence>
<dbReference type="RefSeq" id="WP_149634158.1">
    <property type="nucleotide sequence ID" value="NZ_VNIP01000005.1"/>
</dbReference>
<dbReference type="Proteomes" id="UP000323608">
    <property type="component" value="Unassembled WGS sequence"/>
</dbReference>
<dbReference type="Gene3D" id="3.90.1150.10">
    <property type="entry name" value="Aspartate Aminotransferase, domain 1"/>
    <property type="match status" value="1"/>
</dbReference>
<dbReference type="InterPro" id="IPR015422">
    <property type="entry name" value="PyrdxlP-dep_Trfase_small"/>
</dbReference>
<dbReference type="AlphaFoldDB" id="A0A5B0W7Z2"/>
<keyword evidence="6" id="KW-0032">Aminotransferase</keyword>
<dbReference type="SUPFAM" id="SSF53383">
    <property type="entry name" value="PLP-dependent transferases"/>
    <property type="match status" value="1"/>
</dbReference>
<organism evidence="6 7">
    <name type="scientific">Rhizobium tropici</name>
    <dbReference type="NCBI Taxonomy" id="398"/>
    <lineage>
        <taxon>Bacteria</taxon>
        <taxon>Pseudomonadati</taxon>
        <taxon>Pseudomonadota</taxon>
        <taxon>Alphaproteobacteria</taxon>
        <taxon>Hyphomicrobiales</taxon>
        <taxon>Rhizobiaceae</taxon>
        <taxon>Rhizobium/Agrobacterium group</taxon>
        <taxon>Rhizobium</taxon>
    </lineage>
</organism>
<dbReference type="InterPro" id="IPR000192">
    <property type="entry name" value="Aminotrans_V_dom"/>
</dbReference>
<reference evidence="6 7" key="1">
    <citation type="submission" date="2019-07" db="EMBL/GenBank/DDBJ databases">
        <title>The Draft Genome Sequence of Rhizobium tropici SARCC-755 Associated with Superior Nodulation on Pigeonpea (Cajanus cajan (L.) Millsp.).</title>
        <authorList>
            <person name="Bopape F.L."/>
            <person name="Hassen A.I."/>
            <person name="Swanevelder Z.H."/>
            <person name="Gwata E.T."/>
        </authorList>
    </citation>
    <scope>NUCLEOTIDE SEQUENCE [LARGE SCALE GENOMIC DNA]</scope>
    <source>
        <strain evidence="6 7">SARCC-755</strain>
    </source>
</reference>
<dbReference type="InterPro" id="IPR020578">
    <property type="entry name" value="Aminotrans_V_PyrdxlP_BS"/>
</dbReference>
<dbReference type="Gene3D" id="3.40.640.10">
    <property type="entry name" value="Type I PLP-dependent aspartate aminotransferase-like (Major domain)"/>
    <property type="match status" value="1"/>
</dbReference>
<comment type="cofactor">
    <cofactor evidence="1 4">
        <name>pyridoxal 5'-phosphate</name>
        <dbReference type="ChEBI" id="CHEBI:597326"/>
    </cofactor>
</comment>
<dbReference type="OrthoDB" id="9804366at2"/>
<dbReference type="EMBL" id="VNIP01000005">
    <property type="protein sequence ID" value="KAA1183086.1"/>
    <property type="molecule type" value="Genomic_DNA"/>
</dbReference>
<evidence type="ECO:0000313" key="7">
    <source>
        <dbReference type="Proteomes" id="UP000323608"/>
    </source>
</evidence>
<keyword evidence="2" id="KW-0663">Pyridoxal phosphate</keyword>
<proteinExistence type="inferred from homology"/>
<evidence type="ECO:0000256" key="3">
    <source>
        <dbReference type="RuleBase" id="RU004075"/>
    </source>
</evidence>
<dbReference type="PANTHER" id="PTHR43586:SF24">
    <property type="entry name" value="BLR4730 PROTEIN"/>
    <property type="match status" value="1"/>
</dbReference>
<evidence type="ECO:0000256" key="1">
    <source>
        <dbReference type="ARBA" id="ARBA00001933"/>
    </source>
</evidence>
<feature type="domain" description="Aminotransferase class V" evidence="5">
    <location>
        <begin position="24"/>
        <end position="387"/>
    </location>
</feature>
<dbReference type="PROSITE" id="PS00595">
    <property type="entry name" value="AA_TRANSFER_CLASS_5"/>
    <property type="match status" value="1"/>
</dbReference>
<accession>A0A5B0W7Z2</accession>
<evidence type="ECO:0000256" key="2">
    <source>
        <dbReference type="ARBA" id="ARBA00022898"/>
    </source>
</evidence>
<protein>
    <submittedName>
        <fullName evidence="6">Aminotransferase class V-fold PLP-dependent enzyme</fullName>
    </submittedName>
</protein>
<evidence type="ECO:0000259" key="5">
    <source>
        <dbReference type="Pfam" id="PF00266"/>
    </source>
</evidence>
<dbReference type="GO" id="GO:0008483">
    <property type="term" value="F:transaminase activity"/>
    <property type="evidence" value="ECO:0007669"/>
    <property type="project" value="UniProtKB-KW"/>
</dbReference>
<name>A0A5B0W7Z2_RHITR</name>
<comment type="similarity">
    <text evidence="3">Belongs to the class-V pyridoxal-phosphate-dependent aminotransferase family.</text>
</comment>
<dbReference type="Pfam" id="PF00266">
    <property type="entry name" value="Aminotran_5"/>
    <property type="match status" value="1"/>
</dbReference>